<dbReference type="PANTHER" id="PTHR24123:SF33">
    <property type="entry name" value="PROTEIN HOS4"/>
    <property type="match status" value="1"/>
</dbReference>
<dbReference type="PANTHER" id="PTHR24123">
    <property type="entry name" value="ANKYRIN REPEAT-CONTAINING"/>
    <property type="match status" value="1"/>
</dbReference>
<feature type="repeat" description="ANK" evidence="3">
    <location>
        <begin position="141"/>
        <end position="173"/>
    </location>
</feature>
<organism evidence="4 5">
    <name type="scientific">Trichogramma kaykai</name>
    <dbReference type="NCBI Taxonomy" id="54128"/>
    <lineage>
        <taxon>Eukaryota</taxon>
        <taxon>Metazoa</taxon>
        <taxon>Ecdysozoa</taxon>
        <taxon>Arthropoda</taxon>
        <taxon>Hexapoda</taxon>
        <taxon>Insecta</taxon>
        <taxon>Pterygota</taxon>
        <taxon>Neoptera</taxon>
        <taxon>Endopterygota</taxon>
        <taxon>Hymenoptera</taxon>
        <taxon>Apocrita</taxon>
        <taxon>Proctotrupomorpha</taxon>
        <taxon>Chalcidoidea</taxon>
        <taxon>Trichogrammatidae</taxon>
        <taxon>Trichogramma</taxon>
    </lineage>
</organism>
<evidence type="ECO:0008006" key="6">
    <source>
        <dbReference type="Google" id="ProtNLM"/>
    </source>
</evidence>
<feature type="repeat" description="ANK" evidence="3">
    <location>
        <begin position="107"/>
        <end position="139"/>
    </location>
</feature>
<dbReference type="AlphaFoldDB" id="A0ABD2WKN1"/>
<dbReference type="SUPFAM" id="SSF48403">
    <property type="entry name" value="Ankyrin repeat"/>
    <property type="match status" value="1"/>
</dbReference>
<dbReference type="InterPro" id="IPR051165">
    <property type="entry name" value="Multifunctional_ANK_Repeat"/>
</dbReference>
<dbReference type="SMART" id="SM00248">
    <property type="entry name" value="ANK"/>
    <property type="match status" value="6"/>
</dbReference>
<evidence type="ECO:0000256" key="2">
    <source>
        <dbReference type="ARBA" id="ARBA00023043"/>
    </source>
</evidence>
<sequence length="505" mass="58533">MAEKLDVVELVNKFKVLSLKEVESFFLDSINRWEDKRYEVECLLTEMPRMGYKDEPDFDEEGKPILCRTTPLHLLCREDMPVWFAFEIAPELFSIYNKYDLNYIDEFGLTHFHVACRYGCEEVVRRFLDLGQDPNLLVQGIGDSPLLLALNWRKTEVVELLLRRGADPNLPNKNGLTPLHVTCQMDDYGRLAKFFFEINDELNQWVPINAPDKFGSTPLHFAIFYKNKNNIESLLRRGADSNLKNAEGSTPLHIICHKYLSCDDLSELFFKINKELNQLVQVNVADNYGRTPLQLAVANILPNTVHLLLSNGADLSSFIFPADGYLGKATDPVEDQIDVLFELKLASGALLIFEHLDRSGYELYRSDALTIMKFFAKRELFEKLTDLQKPLSDDEEFAVRAKQIMVKPGLSLLDLIRLPPKEAKKQITYKEYFNLYLWDVPYEHREACVVHLCEKLSRNFFLSWAMDPFMELTHCRLPLLCCDMIFEHLRNEDLFNICMAATKLR</sequence>
<proteinExistence type="predicted"/>
<evidence type="ECO:0000313" key="5">
    <source>
        <dbReference type="Proteomes" id="UP001627154"/>
    </source>
</evidence>
<reference evidence="4 5" key="1">
    <citation type="journal article" date="2024" name="bioRxiv">
        <title>A reference genome for Trichogramma kaykai: A tiny desert-dwelling parasitoid wasp with competing sex-ratio distorters.</title>
        <authorList>
            <person name="Culotta J."/>
            <person name="Lindsey A.R."/>
        </authorList>
    </citation>
    <scope>NUCLEOTIDE SEQUENCE [LARGE SCALE GENOMIC DNA]</scope>
    <source>
        <strain evidence="4 5">KSX58</strain>
    </source>
</reference>
<dbReference type="EMBL" id="JBJJXI010000100">
    <property type="protein sequence ID" value="KAL3393214.1"/>
    <property type="molecule type" value="Genomic_DNA"/>
</dbReference>
<dbReference type="PROSITE" id="PS50088">
    <property type="entry name" value="ANK_REPEAT"/>
    <property type="match status" value="4"/>
</dbReference>
<dbReference type="Gene3D" id="1.25.40.20">
    <property type="entry name" value="Ankyrin repeat-containing domain"/>
    <property type="match status" value="3"/>
</dbReference>
<feature type="repeat" description="ANK" evidence="3">
    <location>
        <begin position="214"/>
        <end position="246"/>
    </location>
</feature>
<protein>
    <recommendedName>
        <fullName evidence="6">PRANC domain-containing protein</fullName>
    </recommendedName>
</protein>
<dbReference type="InterPro" id="IPR036770">
    <property type="entry name" value="Ankyrin_rpt-contain_sf"/>
</dbReference>
<evidence type="ECO:0000313" key="4">
    <source>
        <dbReference type="EMBL" id="KAL3393214.1"/>
    </source>
</evidence>
<evidence type="ECO:0000256" key="1">
    <source>
        <dbReference type="ARBA" id="ARBA00022737"/>
    </source>
</evidence>
<feature type="repeat" description="ANK" evidence="3">
    <location>
        <begin position="288"/>
        <end position="316"/>
    </location>
</feature>
<keyword evidence="2 3" id="KW-0040">ANK repeat</keyword>
<dbReference type="Pfam" id="PF00023">
    <property type="entry name" value="Ank"/>
    <property type="match status" value="1"/>
</dbReference>
<accession>A0ABD2WKN1</accession>
<dbReference type="Pfam" id="PF12796">
    <property type="entry name" value="Ank_2"/>
    <property type="match status" value="1"/>
</dbReference>
<name>A0ABD2WKN1_9HYME</name>
<keyword evidence="5" id="KW-1185">Reference proteome</keyword>
<dbReference type="Proteomes" id="UP001627154">
    <property type="component" value="Unassembled WGS sequence"/>
</dbReference>
<dbReference type="InterPro" id="IPR002110">
    <property type="entry name" value="Ankyrin_rpt"/>
</dbReference>
<keyword evidence="1" id="KW-0677">Repeat</keyword>
<comment type="caution">
    <text evidence="4">The sequence shown here is derived from an EMBL/GenBank/DDBJ whole genome shotgun (WGS) entry which is preliminary data.</text>
</comment>
<gene>
    <name evidence="4" type="ORF">TKK_012457</name>
</gene>
<dbReference type="PROSITE" id="PS50297">
    <property type="entry name" value="ANK_REP_REGION"/>
    <property type="match status" value="3"/>
</dbReference>
<evidence type="ECO:0000256" key="3">
    <source>
        <dbReference type="PROSITE-ProRule" id="PRU00023"/>
    </source>
</evidence>